<dbReference type="Proteomes" id="UP000233781">
    <property type="component" value="Unassembled WGS sequence"/>
</dbReference>
<dbReference type="FunFam" id="3.40.50.300:FF:000016">
    <property type="entry name" value="Oligopeptide ABC transporter ATP-binding component"/>
    <property type="match status" value="1"/>
</dbReference>
<dbReference type="GO" id="GO:0005886">
    <property type="term" value="C:plasma membrane"/>
    <property type="evidence" value="ECO:0007669"/>
    <property type="project" value="UniProtKB-SubCell"/>
</dbReference>
<protein>
    <submittedName>
        <fullName evidence="10">Peptide/nickel transport system ATP-binding protein/oligopeptide transport system ATP-binding protein</fullName>
    </submittedName>
</protein>
<dbReference type="InterPro" id="IPR050388">
    <property type="entry name" value="ABC_Ni/Peptide_Import"/>
</dbReference>
<keyword evidence="7" id="KW-0472">Membrane</keyword>
<evidence type="ECO:0000256" key="6">
    <source>
        <dbReference type="ARBA" id="ARBA00022840"/>
    </source>
</evidence>
<dbReference type="InterPro" id="IPR003439">
    <property type="entry name" value="ABC_transporter-like_ATP-bd"/>
</dbReference>
<dbReference type="Pfam" id="PF08352">
    <property type="entry name" value="oligo_HPY"/>
    <property type="match status" value="1"/>
</dbReference>
<feature type="region of interest" description="Disordered" evidence="8">
    <location>
        <begin position="1"/>
        <end position="21"/>
    </location>
</feature>
<comment type="caution">
    <text evidence="10">The sequence shown here is derived from an EMBL/GenBank/DDBJ whole genome shotgun (WGS) entry which is preliminary data.</text>
</comment>
<evidence type="ECO:0000256" key="5">
    <source>
        <dbReference type="ARBA" id="ARBA00022741"/>
    </source>
</evidence>
<proteinExistence type="inferred from homology"/>
<dbReference type="GO" id="GO:0016887">
    <property type="term" value="F:ATP hydrolysis activity"/>
    <property type="evidence" value="ECO:0007669"/>
    <property type="project" value="InterPro"/>
</dbReference>
<dbReference type="Gene3D" id="3.40.50.300">
    <property type="entry name" value="P-loop containing nucleotide triphosphate hydrolases"/>
    <property type="match status" value="1"/>
</dbReference>
<evidence type="ECO:0000256" key="2">
    <source>
        <dbReference type="ARBA" id="ARBA00005417"/>
    </source>
</evidence>
<dbReference type="PANTHER" id="PTHR43297">
    <property type="entry name" value="OLIGOPEPTIDE TRANSPORT ATP-BINDING PROTEIN APPD"/>
    <property type="match status" value="1"/>
</dbReference>
<dbReference type="PROSITE" id="PS00211">
    <property type="entry name" value="ABC_TRANSPORTER_1"/>
    <property type="match status" value="1"/>
</dbReference>
<evidence type="ECO:0000256" key="7">
    <source>
        <dbReference type="ARBA" id="ARBA00023136"/>
    </source>
</evidence>
<dbReference type="EMBL" id="PJNE01000001">
    <property type="protein sequence ID" value="PKW27861.1"/>
    <property type="molecule type" value="Genomic_DNA"/>
</dbReference>
<comment type="similarity">
    <text evidence="2">Belongs to the ABC transporter superfamily.</text>
</comment>
<keyword evidence="3" id="KW-0813">Transport</keyword>
<accession>A0A2N3YLW6</accession>
<dbReference type="Pfam" id="PF00005">
    <property type="entry name" value="ABC_tran"/>
    <property type="match status" value="1"/>
</dbReference>
<evidence type="ECO:0000256" key="1">
    <source>
        <dbReference type="ARBA" id="ARBA00004202"/>
    </source>
</evidence>
<name>A0A2N3YLW6_9MICO</name>
<dbReference type="AlphaFoldDB" id="A0A2N3YLW6"/>
<dbReference type="InterPro" id="IPR027417">
    <property type="entry name" value="P-loop_NTPase"/>
</dbReference>
<dbReference type="OrthoDB" id="8481147at2"/>
<organism evidence="10 11">
    <name type="scientific">Phycicoccus duodecadis</name>
    <dbReference type="NCBI Taxonomy" id="173053"/>
    <lineage>
        <taxon>Bacteria</taxon>
        <taxon>Bacillati</taxon>
        <taxon>Actinomycetota</taxon>
        <taxon>Actinomycetes</taxon>
        <taxon>Micrococcales</taxon>
        <taxon>Intrasporangiaceae</taxon>
        <taxon>Phycicoccus</taxon>
    </lineage>
</organism>
<keyword evidence="6 10" id="KW-0067">ATP-binding</keyword>
<gene>
    <name evidence="10" type="ORF">ATL31_2712</name>
</gene>
<keyword evidence="11" id="KW-1185">Reference proteome</keyword>
<dbReference type="InterPro" id="IPR017871">
    <property type="entry name" value="ABC_transporter-like_CS"/>
</dbReference>
<comment type="subcellular location">
    <subcellularLocation>
        <location evidence="1">Cell membrane</location>
        <topology evidence="1">Peripheral membrane protein</topology>
    </subcellularLocation>
</comment>
<evidence type="ECO:0000259" key="9">
    <source>
        <dbReference type="PROSITE" id="PS50893"/>
    </source>
</evidence>
<sequence length="345" mass="36585">MSTASTDPARPAPSGAPGTPALRIRDLSVTFRSRRGEVPAVRDVDLDVRRGELVALLGESGSGKSATARAVLGLHDPRRTEVRAGVLEVAGHDVLTASPEQLRRLRGDTVGLVFQDALSALNPVLTVGHQIGELYRQHRGASRRAARAQAAEMLALVGIPGARQRVDDYPHQFSGGMRQRLLVAMAIALEPELLIADEPTTALDVTVQAQILALIDRLRTELDMGVLLITHDLGVVSEVADEVAVMYAGRIVERAGADDLFDGPAHPYTEALLRSVPQVDAVGGSLAVIPGTPPRPGHLPPGCAFHPRCGWALPACREDRPPLTEVGPGRSAACLRSSEVLDAHA</sequence>
<dbReference type="GO" id="GO:0015833">
    <property type="term" value="P:peptide transport"/>
    <property type="evidence" value="ECO:0007669"/>
    <property type="project" value="InterPro"/>
</dbReference>
<dbReference type="PROSITE" id="PS50893">
    <property type="entry name" value="ABC_TRANSPORTER_2"/>
    <property type="match status" value="1"/>
</dbReference>
<dbReference type="GO" id="GO:0005524">
    <property type="term" value="F:ATP binding"/>
    <property type="evidence" value="ECO:0007669"/>
    <property type="project" value="UniProtKB-KW"/>
</dbReference>
<dbReference type="SUPFAM" id="SSF52540">
    <property type="entry name" value="P-loop containing nucleoside triphosphate hydrolases"/>
    <property type="match status" value="1"/>
</dbReference>
<reference evidence="10 11" key="1">
    <citation type="submission" date="2017-12" db="EMBL/GenBank/DDBJ databases">
        <title>Sequencing the genomes of 1000 Actinobacteria strains.</title>
        <authorList>
            <person name="Klenk H.-P."/>
        </authorList>
    </citation>
    <scope>NUCLEOTIDE SEQUENCE [LARGE SCALE GENOMIC DNA]</scope>
    <source>
        <strain evidence="10 11">DSM 12806</strain>
    </source>
</reference>
<keyword evidence="4" id="KW-1003">Cell membrane</keyword>
<feature type="domain" description="ABC transporter" evidence="9">
    <location>
        <begin position="22"/>
        <end position="273"/>
    </location>
</feature>
<dbReference type="CDD" id="cd03257">
    <property type="entry name" value="ABC_NikE_OppD_transporters"/>
    <property type="match status" value="1"/>
</dbReference>
<dbReference type="NCBIfam" id="TIGR01727">
    <property type="entry name" value="oligo_HPY"/>
    <property type="match status" value="1"/>
</dbReference>
<evidence type="ECO:0000313" key="11">
    <source>
        <dbReference type="Proteomes" id="UP000233781"/>
    </source>
</evidence>
<dbReference type="InterPro" id="IPR013563">
    <property type="entry name" value="Oligopep_ABC_C"/>
</dbReference>
<dbReference type="InterPro" id="IPR003593">
    <property type="entry name" value="AAA+_ATPase"/>
</dbReference>
<keyword evidence="5" id="KW-0547">Nucleotide-binding</keyword>
<evidence type="ECO:0000256" key="3">
    <source>
        <dbReference type="ARBA" id="ARBA00022448"/>
    </source>
</evidence>
<dbReference type="PANTHER" id="PTHR43297:SF2">
    <property type="entry name" value="DIPEPTIDE TRANSPORT ATP-BINDING PROTEIN DPPD"/>
    <property type="match status" value="1"/>
</dbReference>
<dbReference type="RefSeq" id="WP_101396224.1">
    <property type="nucleotide sequence ID" value="NZ_PJNE01000001.1"/>
</dbReference>
<evidence type="ECO:0000313" key="10">
    <source>
        <dbReference type="EMBL" id="PKW27861.1"/>
    </source>
</evidence>
<evidence type="ECO:0000256" key="8">
    <source>
        <dbReference type="SAM" id="MobiDB-lite"/>
    </source>
</evidence>
<dbReference type="SMART" id="SM00382">
    <property type="entry name" value="AAA"/>
    <property type="match status" value="1"/>
</dbReference>
<evidence type="ECO:0000256" key="4">
    <source>
        <dbReference type="ARBA" id="ARBA00022475"/>
    </source>
</evidence>